<feature type="region of interest" description="Disordered" evidence="4">
    <location>
        <begin position="519"/>
        <end position="544"/>
    </location>
</feature>
<feature type="compositionally biased region" description="Basic and acidic residues" evidence="4">
    <location>
        <begin position="342"/>
        <end position="353"/>
    </location>
</feature>
<evidence type="ECO:0000313" key="6">
    <source>
        <dbReference type="EMBL" id="CAB9521433.1"/>
    </source>
</evidence>
<dbReference type="GO" id="GO:0004674">
    <property type="term" value="F:protein serine/threonine kinase activity"/>
    <property type="evidence" value="ECO:0007669"/>
    <property type="project" value="TreeGrafter"/>
</dbReference>
<dbReference type="InterPro" id="IPR017441">
    <property type="entry name" value="Protein_kinase_ATP_BS"/>
</dbReference>
<dbReference type="PROSITE" id="PS50011">
    <property type="entry name" value="PROTEIN_KINASE_DOM"/>
    <property type="match status" value="1"/>
</dbReference>
<dbReference type="Gene3D" id="1.10.510.10">
    <property type="entry name" value="Transferase(Phosphotransferase) domain 1"/>
    <property type="match status" value="2"/>
</dbReference>
<gene>
    <name evidence="6" type="ORF">SEMRO_1194_G251260.1</name>
</gene>
<dbReference type="SMART" id="SM00220">
    <property type="entry name" value="S_TKc"/>
    <property type="match status" value="1"/>
</dbReference>
<dbReference type="GO" id="GO:0005524">
    <property type="term" value="F:ATP binding"/>
    <property type="evidence" value="ECO:0007669"/>
    <property type="project" value="UniProtKB-UniRule"/>
</dbReference>
<dbReference type="CDD" id="cd00180">
    <property type="entry name" value="PKc"/>
    <property type="match status" value="1"/>
</dbReference>
<dbReference type="PANTHER" id="PTHR44167">
    <property type="entry name" value="OVARIAN-SPECIFIC SERINE/THREONINE-PROTEIN KINASE LOK-RELATED"/>
    <property type="match status" value="1"/>
</dbReference>
<feature type="region of interest" description="Disordered" evidence="4">
    <location>
        <begin position="291"/>
        <end position="380"/>
    </location>
</feature>
<dbReference type="EMBL" id="CAICTM010001192">
    <property type="protein sequence ID" value="CAB9521433.1"/>
    <property type="molecule type" value="Genomic_DNA"/>
</dbReference>
<dbReference type="PANTHER" id="PTHR44167:SF30">
    <property type="entry name" value="PHOSPHORYLASE KINASE"/>
    <property type="match status" value="1"/>
</dbReference>
<accession>A0A9N8EIM4</accession>
<evidence type="ECO:0000256" key="1">
    <source>
        <dbReference type="ARBA" id="ARBA00022741"/>
    </source>
</evidence>
<dbReference type="InterPro" id="IPR011009">
    <property type="entry name" value="Kinase-like_dom_sf"/>
</dbReference>
<dbReference type="Proteomes" id="UP001153069">
    <property type="component" value="Unassembled WGS sequence"/>
</dbReference>
<dbReference type="Pfam" id="PF00069">
    <property type="entry name" value="Pkinase"/>
    <property type="match status" value="1"/>
</dbReference>
<evidence type="ECO:0000259" key="5">
    <source>
        <dbReference type="PROSITE" id="PS50011"/>
    </source>
</evidence>
<evidence type="ECO:0000256" key="3">
    <source>
        <dbReference type="PROSITE-ProRule" id="PRU10141"/>
    </source>
</evidence>
<keyword evidence="7" id="KW-1185">Reference proteome</keyword>
<protein>
    <submittedName>
        <fullName evidence="6">IPL1-related protein kinase 2</fullName>
    </submittedName>
</protein>
<evidence type="ECO:0000313" key="7">
    <source>
        <dbReference type="Proteomes" id="UP001153069"/>
    </source>
</evidence>
<keyword evidence="2 3" id="KW-0067">ATP-binding</keyword>
<feature type="binding site" evidence="3">
    <location>
        <position position="58"/>
    </location>
    <ligand>
        <name>ATP</name>
        <dbReference type="ChEBI" id="CHEBI:30616"/>
    </ligand>
</feature>
<dbReference type="PROSITE" id="PS00108">
    <property type="entry name" value="PROTEIN_KINASE_ST"/>
    <property type="match status" value="1"/>
</dbReference>
<proteinExistence type="predicted"/>
<reference evidence="6" key="1">
    <citation type="submission" date="2020-06" db="EMBL/GenBank/DDBJ databases">
        <authorList>
            <consortium name="Plant Systems Biology data submission"/>
        </authorList>
    </citation>
    <scope>NUCLEOTIDE SEQUENCE</scope>
    <source>
        <strain evidence="6">D6</strain>
    </source>
</reference>
<dbReference type="GO" id="GO:0044773">
    <property type="term" value="P:mitotic DNA damage checkpoint signaling"/>
    <property type="evidence" value="ECO:0007669"/>
    <property type="project" value="TreeGrafter"/>
</dbReference>
<dbReference type="PROSITE" id="PS00107">
    <property type="entry name" value="PROTEIN_KINASE_ATP"/>
    <property type="match status" value="1"/>
</dbReference>
<dbReference type="InterPro" id="IPR008271">
    <property type="entry name" value="Ser/Thr_kinase_AS"/>
</dbReference>
<dbReference type="AlphaFoldDB" id="A0A9N8EIM4"/>
<feature type="compositionally biased region" description="Basic and acidic residues" evidence="4">
    <location>
        <begin position="316"/>
        <end position="329"/>
    </location>
</feature>
<dbReference type="SUPFAM" id="SSF56112">
    <property type="entry name" value="Protein kinase-like (PK-like)"/>
    <property type="match status" value="1"/>
</dbReference>
<name>A0A9N8EIM4_9STRA</name>
<feature type="compositionally biased region" description="Acidic residues" evidence="4">
    <location>
        <begin position="291"/>
        <end position="304"/>
    </location>
</feature>
<dbReference type="InterPro" id="IPR000719">
    <property type="entry name" value="Prot_kinase_dom"/>
</dbReference>
<dbReference type="Gene3D" id="3.30.200.20">
    <property type="entry name" value="Phosphorylase Kinase, domain 1"/>
    <property type="match status" value="1"/>
</dbReference>
<comment type="caution">
    <text evidence="6">The sequence shown here is derived from an EMBL/GenBank/DDBJ whole genome shotgun (WGS) entry which is preliminary data.</text>
</comment>
<keyword evidence="6" id="KW-0808">Transferase</keyword>
<sequence>MSGADIFLRSVYQDWPPEACNMYERLEVLGRGSFGIVWMSRRTTQPEDKWDDEYVAIKNIEVPDPKGALYAEREIRILKELKHPNVIRFIREFPVHDQKSRIVVLQLARGVNLNQLVMTRGALGMPLARHLCRQMTAAVSYLHGRAVIHRDIKPGNCILENCHLGPHEENDWVDDESIWSDGEECEKAVKANKWKLMLIDFGFARALEPTEVFNQPRNMRNSIMAESKSFHPQPQKQMSAADIAAAVALEHDLSDSEEDSEKEDDSVDAEAIEAAAAAIGGVGVPLMTLDEDEEDPTEVPEEEEKNGSGRPPPRKSIKEIENNFEDLRKPRPSVTGHISPLRPEEVKEVEKKFPQSSPPPTTKPGGRRSSTARTKMRSMSALGTKAYAAPEIKKKLRKKTAEDHGKSNAALTECVADYGMIVDAYSVGWTMRVILTGVPPNCTISQYVRKIQEEEDKEADKNQGGLFCCCSPPPIEKKKIRVRDAHDIPKDATVLITQLTKPDPEERITVREAQTHPWIAGGQHGEPKWEFPVGDIPSQHGDPVKPLACAEELSALVEGYHDDR</sequence>
<dbReference type="GO" id="GO:0005634">
    <property type="term" value="C:nucleus"/>
    <property type="evidence" value="ECO:0007669"/>
    <property type="project" value="TreeGrafter"/>
</dbReference>
<keyword evidence="1 3" id="KW-0547">Nucleotide-binding</keyword>
<organism evidence="6 7">
    <name type="scientific">Seminavis robusta</name>
    <dbReference type="NCBI Taxonomy" id="568900"/>
    <lineage>
        <taxon>Eukaryota</taxon>
        <taxon>Sar</taxon>
        <taxon>Stramenopiles</taxon>
        <taxon>Ochrophyta</taxon>
        <taxon>Bacillariophyta</taxon>
        <taxon>Bacillariophyceae</taxon>
        <taxon>Bacillariophycidae</taxon>
        <taxon>Naviculales</taxon>
        <taxon>Naviculaceae</taxon>
        <taxon>Seminavis</taxon>
    </lineage>
</organism>
<feature type="domain" description="Protein kinase" evidence="5">
    <location>
        <begin position="23"/>
        <end position="519"/>
    </location>
</feature>
<evidence type="ECO:0000256" key="4">
    <source>
        <dbReference type="SAM" id="MobiDB-lite"/>
    </source>
</evidence>
<dbReference type="OrthoDB" id="6513151at2759"/>
<evidence type="ECO:0000256" key="2">
    <source>
        <dbReference type="ARBA" id="ARBA00022840"/>
    </source>
</evidence>
<keyword evidence="6" id="KW-0418">Kinase</keyword>